<accession>A0A7C9UYV5</accession>
<organism evidence="1 2">
    <name type="scientific">Magnetospirillum aberrantis SpK</name>
    <dbReference type="NCBI Taxonomy" id="908842"/>
    <lineage>
        <taxon>Bacteria</taxon>
        <taxon>Pseudomonadati</taxon>
        <taxon>Pseudomonadota</taxon>
        <taxon>Alphaproteobacteria</taxon>
        <taxon>Rhodospirillales</taxon>
        <taxon>Rhodospirillaceae</taxon>
        <taxon>Magnetospirillum</taxon>
    </lineage>
</organism>
<evidence type="ECO:0000313" key="2">
    <source>
        <dbReference type="Proteomes" id="UP000480684"/>
    </source>
</evidence>
<dbReference type="RefSeq" id="WP_163677424.1">
    <property type="nucleotide sequence ID" value="NZ_JAAIYP010000034.1"/>
</dbReference>
<protein>
    <submittedName>
        <fullName evidence="1">Uncharacterized protein</fullName>
    </submittedName>
</protein>
<dbReference type="AlphaFoldDB" id="A0A7C9UYV5"/>
<gene>
    <name evidence="1" type="ORF">G4223_07915</name>
</gene>
<comment type="caution">
    <text evidence="1">The sequence shown here is derived from an EMBL/GenBank/DDBJ whole genome shotgun (WGS) entry which is preliminary data.</text>
</comment>
<name>A0A7C9UYV5_9PROT</name>
<dbReference type="EMBL" id="JAAIYP010000034">
    <property type="protein sequence ID" value="NFV80033.1"/>
    <property type="molecule type" value="Genomic_DNA"/>
</dbReference>
<dbReference type="Proteomes" id="UP000480684">
    <property type="component" value="Unassembled WGS sequence"/>
</dbReference>
<proteinExistence type="predicted"/>
<evidence type="ECO:0000313" key="1">
    <source>
        <dbReference type="EMBL" id="NFV80033.1"/>
    </source>
</evidence>
<reference evidence="1 2" key="1">
    <citation type="submission" date="2020-02" db="EMBL/GenBank/DDBJ databases">
        <authorList>
            <person name="Dziuba M."/>
            <person name="Kuznetsov B."/>
            <person name="Mardanov A."/>
            <person name="Ravin N."/>
            <person name="Grouzdev D."/>
        </authorList>
    </citation>
    <scope>NUCLEOTIDE SEQUENCE [LARGE SCALE GENOMIC DNA]</scope>
    <source>
        <strain evidence="1 2">SpK</strain>
    </source>
</reference>
<keyword evidence="2" id="KW-1185">Reference proteome</keyword>
<sequence length="66" mass="7100">MPTLKPYLATAAITHADGHVQRIDMHLTGRDDIDASMSAEVAVLVHVQRLGRPVRNATVLDVQVAG</sequence>